<dbReference type="InterPro" id="IPR026889">
    <property type="entry name" value="Zn_Tnp"/>
</dbReference>
<dbReference type="PANTHER" id="PTHR37023:SF1">
    <property type="entry name" value="ISSOD25 TRANSPOSASE TNPA_ISSOD25"/>
    <property type="match status" value="1"/>
</dbReference>
<evidence type="ECO:0000313" key="3">
    <source>
        <dbReference type="EMBL" id="TCS33059.1"/>
    </source>
</evidence>
<evidence type="ECO:0000259" key="1">
    <source>
        <dbReference type="Pfam" id="PF04986"/>
    </source>
</evidence>
<dbReference type="GO" id="GO:0004803">
    <property type="term" value="F:transposase activity"/>
    <property type="evidence" value="ECO:0007669"/>
    <property type="project" value="InterPro"/>
</dbReference>
<sequence>MSKVSIQTFLQTHANAFLAEHSLPLFQHKALWSLQYCRTSVMGSHADVCENGHIENVYYNSCRHRSCPQCQHLKTDQWLRRQQARLLDTTHHHWIFTIPHSLLPLWRFHQQSVQDILFKAVQQTLRLLANDSKYLNAQPGIILALHTWGRNLSLHPHIHCLITHGGLNGQGDWVEPKRKAMFPAKVMMQLFRGKFLAALTETFAEADLPAKQALYASDWVVHCCKPYEHGDGVAKYLARYMRGGAIRNGQLLKADDQVLFRYKSHQTGKKERLSLNCDDFLKRLLQHVMIPYKQTVRCYGLYNPVKADALNKAREHFKQSPVQAFVEFDWVAWVRGKTTKVRCSQCLAEYRNKNEEI</sequence>
<evidence type="ECO:0000313" key="4">
    <source>
        <dbReference type="Proteomes" id="UP000295793"/>
    </source>
</evidence>
<dbReference type="AlphaFoldDB" id="A0A4R3HQW8"/>
<name>A0A4R3HQW8_9GAMM</name>
<proteinExistence type="predicted"/>
<dbReference type="EMBL" id="SLZR01000057">
    <property type="protein sequence ID" value="TCS33059.1"/>
    <property type="molecule type" value="Genomic_DNA"/>
</dbReference>
<dbReference type="RefSeq" id="WP_132704379.1">
    <property type="nucleotide sequence ID" value="NZ_SLZR01000057.1"/>
</dbReference>
<reference evidence="3 4" key="1">
    <citation type="submission" date="2019-03" db="EMBL/GenBank/DDBJ databases">
        <title>Genomic Encyclopedia of Archaeal and Bacterial Type Strains, Phase II (KMG-II): from individual species to whole genera.</title>
        <authorList>
            <person name="Goeker M."/>
        </authorList>
    </citation>
    <scope>NUCLEOTIDE SEQUENCE [LARGE SCALE GENOMIC DNA]</scope>
    <source>
        <strain evidence="3 4">DSM 15388</strain>
    </source>
</reference>
<accession>A0A4R3HQW8</accession>
<protein>
    <submittedName>
        <fullName evidence="3">Transposase-like zinc-binding protein</fullName>
    </submittedName>
</protein>
<dbReference type="Pfam" id="PF14319">
    <property type="entry name" value="Zn_Tnp_IS91"/>
    <property type="match status" value="1"/>
</dbReference>
<dbReference type="OrthoDB" id="6979325at2"/>
<dbReference type="Proteomes" id="UP000295793">
    <property type="component" value="Unassembled WGS sequence"/>
</dbReference>
<feature type="domain" description="Transposase IS801/IS1294" evidence="1">
    <location>
        <begin position="140"/>
        <end position="304"/>
    </location>
</feature>
<dbReference type="Pfam" id="PF04986">
    <property type="entry name" value="Y2_Tnp"/>
    <property type="match status" value="1"/>
</dbReference>
<dbReference type="GO" id="GO:0003677">
    <property type="term" value="F:DNA binding"/>
    <property type="evidence" value="ECO:0007669"/>
    <property type="project" value="InterPro"/>
</dbReference>
<gene>
    <name evidence="3" type="ORF">BCF53_1571</name>
</gene>
<keyword evidence="4" id="KW-1185">Reference proteome</keyword>
<dbReference type="GO" id="GO:0006313">
    <property type="term" value="P:DNA transposition"/>
    <property type="evidence" value="ECO:0007669"/>
    <property type="project" value="InterPro"/>
</dbReference>
<comment type="caution">
    <text evidence="3">The sequence shown here is derived from an EMBL/GenBank/DDBJ whole genome shotgun (WGS) entry which is preliminary data.</text>
</comment>
<organism evidence="3 4">
    <name type="scientific">Reinekea marinisedimentorum</name>
    <dbReference type="NCBI Taxonomy" id="230495"/>
    <lineage>
        <taxon>Bacteria</taxon>
        <taxon>Pseudomonadati</taxon>
        <taxon>Pseudomonadota</taxon>
        <taxon>Gammaproteobacteria</taxon>
        <taxon>Oceanospirillales</taxon>
        <taxon>Saccharospirillaceae</taxon>
        <taxon>Reinekea</taxon>
    </lineage>
</organism>
<dbReference type="InterPro" id="IPR007069">
    <property type="entry name" value="Transposase_32"/>
</dbReference>
<evidence type="ECO:0000259" key="2">
    <source>
        <dbReference type="Pfam" id="PF14319"/>
    </source>
</evidence>
<dbReference type="PANTHER" id="PTHR37023">
    <property type="entry name" value="TRANSPOSASE"/>
    <property type="match status" value="1"/>
</dbReference>
<feature type="domain" description="Transposase zinc-binding" evidence="2">
    <location>
        <begin position="10"/>
        <end position="98"/>
    </location>
</feature>